<gene>
    <name evidence="2" type="ORF">CCAP1982_LOCUS4325</name>
</gene>
<feature type="non-terminal residue" evidence="2">
    <location>
        <position position="55"/>
    </location>
</feature>
<feature type="compositionally biased region" description="Basic and acidic residues" evidence="1">
    <location>
        <begin position="19"/>
        <end position="29"/>
    </location>
</feature>
<organism evidence="2 3">
    <name type="scientific">Ceratitis capitata</name>
    <name type="common">Mediterranean fruit fly</name>
    <name type="synonym">Tephritis capitata</name>
    <dbReference type="NCBI Taxonomy" id="7213"/>
    <lineage>
        <taxon>Eukaryota</taxon>
        <taxon>Metazoa</taxon>
        <taxon>Ecdysozoa</taxon>
        <taxon>Arthropoda</taxon>
        <taxon>Hexapoda</taxon>
        <taxon>Insecta</taxon>
        <taxon>Pterygota</taxon>
        <taxon>Neoptera</taxon>
        <taxon>Endopterygota</taxon>
        <taxon>Diptera</taxon>
        <taxon>Brachycera</taxon>
        <taxon>Muscomorpha</taxon>
        <taxon>Tephritoidea</taxon>
        <taxon>Tephritidae</taxon>
        <taxon>Ceratitis</taxon>
        <taxon>Ceratitis</taxon>
    </lineage>
</organism>
<feature type="compositionally biased region" description="Basic residues" evidence="1">
    <location>
        <begin position="1"/>
        <end position="11"/>
    </location>
</feature>
<dbReference type="EMBL" id="CAJHJT010000001">
    <property type="protein sequence ID" value="CAD6995619.1"/>
    <property type="molecule type" value="Genomic_DNA"/>
</dbReference>
<accession>A0A811U9R3</accession>
<comment type="caution">
    <text evidence="2">The sequence shown here is derived from an EMBL/GenBank/DDBJ whole genome shotgun (WGS) entry which is preliminary data.</text>
</comment>
<protein>
    <submittedName>
        <fullName evidence="2">(Mediterranean fruit fly) hypothetical protein</fullName>
    </submittedName>
</protein>
<feature type="non-terminal residue" evidence="2">
    <location>
        <position position="1"/>
    </location>
</feature>
<name>A0A811U9R3_CERCA</name>
<dbReference type="AlphaFoldDB" id="A0A811U9R3"/>
<proteinExistence type="predicted"/>
<evidence type="ECO:0000313" key="2">
    <source>
        <dbReference type="EMBL" id="CAD6995619.1"/>
    </source>
</evidence>
<reference evidence="2" key="1">
    <citation type="submission" date="2020-11" db="EMBL/GenBank/DDBJ databases">
        <authorList>
            <person name="Whitehead M."/>
        </authorList>
    </citation>
    <scope>NUCLEOTIDE SEQUENCE</scope>
    <source>
        <strain evidence="2">EGII</strain>
    </source>
</reference>
<evidence type="ECO:0000256" key="1">
    <source>
        <dbReference type="SAM" id="MobiDB-lite"/>
    </source>
</evidence>
<sequence>LKNNSRPKRKEKTANKQASLKEIESKPSEEPTAWYGRKQQQQQQRLECKVYSNNV</sequence>
<keyword evidence="3" id="KW-1185">Reference proteome</keyword>
<feature type="region of interest" description="Disordered" evidence="1">
    <location>
        <begin position="1"/>
        <end position="55"/>
    </location>
</feature>
<dbReference type="Proteomes" id="UP000606786">
    <property type="component" value="Unassembled WGS sequence"/>
</dbReference>
<evidence type="ECO:0000313" key="3">
    <source>
        <dbReference type="Proteomes" id="UP000606786"/>
    </source>
</evidence>